<sequence>MRRILIVGSSGAGKSTLARAAARRLDLPLIHLDRHYWRPGWIPADDAAFHAQVAALAAGERWVMDGNYGSTLDLRLPRADLLVLVDLPWPLCLARVVRRRWDRRAADRPDLPAGCPERLDLGFLRYVWRYPGRSRPRVFAAVAAHAPDLPVVRLRTRRQVRRWLDALPSR</sequence>
<protein>
    <submittedName>
        <fullName evidence="1">Adenylate kinase</fullName>
    </submittedName>
</protein>
<keyword evidence="1" id="KW-0808">Transferase</keyword>
<dbReference type="PANTHER" id="PTHR37816:SF1">
    <property type="entry name" value="TOXIN"/>
    <property type="match status" value="1"/>
</dbReference>
<organism evidence="1 2">
    <name type="scientific">Micromonospora purpureochromogenes</name>
    <dbReference type="NCBI Taxonomy" id="47872"/>
    <lineage>
        <taxon>Bacteria</taxon>
        <taxon>Bacillati</taxon>
        <taxon>Actinomycetota</taxon>
        <taxon>Actinomycetes</taxon>
        <taxon>Micromonosporales</taxon>
        <taxon>Micromonosporaceae</taxon>
        <taxon>Micromonospora</taxon>
    </lineage>
</organism>
<reference evidence="1 2" key="1">
    <citation type="submission" date="2016-06" db="EMBL/GenBank/DDBJ databases">
        <authorList>
            <person name="Kjaerup R.B."/>
            <person name="Dalgaard T.S."/>
            <person name="Juul-Madsen H.R."/>
        </authorList>
    </citation>
    <scope>NUCLEOTIDE SEQUENCE [LARGE SCALE GENOMIC DNA]</scope>
    <source>
        <strain evidence="1 2">DSM 43821</strain>
    </source>
</reference>
<name>A0A1C5A061_9ACTN</name>
<dbReference type="PANTHER" id="PTHR37816">
    <property type="entry name" value="YALI0E33011P"/>
    <property type="match status" value="1"/>
</dbReference>
<dbReference type="RefSeq" id="WP_172894433.1">
    <property type="nucleotide sequence ID" value="NZ_LT607410.1"/>
</dbReference>
<dbReference type="EMBL" id="LT607410">
    <property type="protein sequence ID" value="SCF38597.1"/>
    <property type="molecule type" value="Genomic_DNA"/>
</dbReference>
<dbReference type="SUPFAM" id="SSF52540">
    <property type="entry name" value="P-loop containing nucleoside triphosphate hydrolases"/>
    <property type="match status" value="1"/>
</dbReference>
<dbReference type="Gene3D" id="3.40.50.300">
    <property type="entry name" value="P-loop containing nucleotide triphosphate hydrolases"/>
    <property type="match status" value="1"/>
</dbReference>
<dbReference type="AlphaFoldDB" id="A0A1C5A061"/>
<dbReference type="GO" id="GO:0016301">
    <property type="term" value="F:kinase activity"/>
    <property type="evidence" value="ECO:0007669"/>
    <property type="project" value="UniProtKB-KW"/>
</dbReference>
<keyword evidence="1" id="KW-0418">Kinase</keyword>
<gene>
    <name evidence="1" type="ORF">GA0074696_5144</name>
</gene>
<evidence type="ECO:0000313" key="1">
    <source>
        <dbReference type="EMBL" id="SCF38597.1"/>
    </source>
</evidence>
<proteinExistence type="predicted"/>
<dbReference type="Proteomes" id="UP000198228">
    <property type="component" value="Chromosome I"/>
</dbReference>
<dbReference type="InterPro" id="IPR027417">
    <property type="entry name" value="P-loop_NTPase"/>
</dbReference>
<dbReference type="InterPro" id="IPR052922">
    <property type="entry name" value="Cytidylate_Kinase-2"/>
</dbReference>
<evidence type="ECO:0000313" key="2">
    <source>
        <dbReference type="Proteomes" id="UP000198228"/>
    </source>
</evidence>
<accession>A0A1C5A061</accession>